<reference evidence="1" key="2">
    <citation type="submission" date="2021-05" db="EMBL/GenBank/DDBJ databases">
        <title>Protein family content uncovers lineage relationships and bacterial pathway maintenance mechanisms in DPANN archaea.</title>
        <authorList>
            <person name="Castelle C.J."/>
            <person name="Meheust R."/>
            <person name="Jaffe A.L."/>
            <person name="Seitz K."/>
            <person name="Gong X."/>
            <person name="Baker B.J."/>
            <person name="Banfield J.F."/>
        </authorList>
    </citation>
    <scope>NUCLEOTIDE SEQUENCE</scope>
    <source>
        <strain evidence="1">RIFCSPHIGHO2_01_FULL_GW2011_AR10_43_9</strain>
    </source>
</reference>
<organism evidence="1 2">
    <name type="scientific">Candidatus Iainarchaeum sp</name>
    <dbReference type="NCBI Taxonomy" id="3101447"/>
    <lineage>
        <taxon>Archaea</taxon>
        <taxon>Candidatus Iainarchaeota</taxon>
        <taxon>Candidatus Iainarchaeia</taxon>
        <taxon>Candidatus Iainarchaeales</taxon>
        <taxon>Candidatus Iainarchaeaceae</taxon>
        <taxon>Candidatus Iainarchaeum</taxon>
    </lineage>
</organism>
<evidence type="ECO:0000313" key="2">
    <source>
        <dbReference type="Proteomes" id="UP000683213"/>
    </source>
</evidence>
<sequence length="55" mass="6051">MAPEMMCVSSSLKAPSAITVYNFGGAEMIENKIVRFVPSNYDPIGRLGLLLKRAY</sequence>
<proteinExistence type="predicted"/>
<dbReference type="Proteomes" id="UP000683213">
    <property type="component" value="Unassembled WGS sequence"/>
</dbReference>
<name>A0A8T4L7J1_9ARCH</name>
<dbReference type="EMBL" id="JAGVWF010000008">
    <property type="protein sequence ID" value="MBS3058926.1"/>
    <property type="molecule type" value="Genomic_DNA"/>
</dbReference>
<accession>A0A8T4L7J1</accession>
<comment type="caution">
    <text evidence="1">The sequence shown here is derived from an EMBL/GenBank/DDBJ whole genome shotgun (WGS) entry which is preliminary data.</text>
</comment>
<dbReference type="AlphaFoldDB" id="A0A8T4L7J1"/>
<evidence type="ECO:0000313" key="1">
    <source>
        <dbReference type="EMBL" id="MBS3058926.1"/>
    </source>
</evidence>
<protein>
    <submittedName>
        <fullName evidence="1">Uncharacterized protein</fullName>
    </submittedName>
</protein>
<gene>
    <name evidence="1" type="ORF">J4224_00695</name>
</gene>
<reference evidence="1" key="1">
    <citation type="submission" date="2021-03" db="EMBL/GenBank/DDBJ databases">
        <authorList>
            <person name="Jaffe A."/>
        </authorList>
    </citation>
    <scope>NUCLEOTIDE SEQUENCE</scope>
    <source>
        <strain evidence="1">RIFCSPHIGHO2_01_FULL_GW2011_AR10_43_9</strain>
    </source>
</reference>